<evidence type="ECO:0000256" key="5">
    <source>
        <dbReference type="SAM" id="MobiDB-lite"/>
    </source>
</evidence>
<name>A0A484AT66_DRONA</name>
<dbReference type="Pfam" id="PF02902">
    <property type="entry name" value="Peptidase_C48"/>
    <property type="match status" value="1"/>
</dbReference>
<protein>
    <recommendedName>
        <fullName evidence="6">Ubiquitin-like protease family profile domain-containing protein</fullName>
    </recommendedName>
</protein>
<dbReference type="EMBL" id="LSRL02001208">
    <property type="protein sequence ID" value="TDG39252.1"/>
    <property type="molecule type" value="Genomic_DNA"/>
</dbReference>
<accession>A0A484AT66</accession>
<keyword evidence="3" id="KW-0378">Hydrolase</keyword>
<comment type="caution">
    <text evidence="7">The sequence shown here is derived from an EMBL/GenBank/DDBJ whole genome shotgun (WGS) entry which is preliminary data.</text>
</comment>
<evidence type="ECO:0000313" key="8">
    <source>
        <dbReference type="Proteomes" id="UP000295192"/>
    </source>
</evidence>
<dbReference type="GO" id="GO:0008234">
    <property type="term" value="F:cysteine-type peptidase activity"/>
    <property type="evidence" value="ECO:0007669"/>
    <property type="project" value="UniProtKB-KW"/>
</dbReference>
<dbReference type="InterPro" id="IPR044613">
    <property type="entry name" value="Nep1/2-like"/>
</dbReference>
<comment type="similarity">
    <text evidence="1">Belongs to the peptidase C48 family.</text>
</comment>
<dbReference type="InterPro" id="IPR038765">
    <property type="entry name" value="Papain-like_cys_pep_sf"/>
</dbReference>
<dbReference type="GO" id="GO:0000338">
    <property type="term" value="P:protein deneddylation"/>
    <property type="evidence" value="ECO:0007669"/>
    <property type="project" value="TreeGrafter"/>
</dbReference>
<feature type="compositionally biased region" description="Low complexity" evidence="5">
    <location>
        <begin position="54"/>
        <end position="106"/>
    </location>
</feature>
<proteinExistence type="inferred from homology"/>
<dbReference type="Proteomes" id="UP000295192">
    <property type="component" value="Unassembled WGS sequence"/>
</dbReference>
<evidence type="ECO:0000313" key="7">
    <source>
        <dbReference type="EMBL" id="TDG39252.1"/>
    </source>
</evidence>
<dbReference type="PANTHER" id="PTHR46468">
    <property type="entry name" value="SENTRIN-SPECIFIC PROTEASE 8"/>
    <property type="match status" value="1"/>
</dbReference>
<feature type="region of interest" description="Disordered" evidence="5">
    <location>
        <begin position="40"/>
        <end position="121"/>
    </location>
</feature>
<dbReference type="InterPro" id="IPR003653">
    <property type="entry name" value="Peptidase_C48_C"/>
</dbReference>
<reference evidence="7 8" key="1">
    <citation type="journal article" date="2019" name="J. Hered.">
        <title>An Improved Genome Assembly for Drosophila navojoa, the Basal Species in the mojavensis Cluster.</title>
        <authorList>
            <person name="Vanderlinde T."/>
            <person name="Dupim E.G."/>
            <person name="Nazario-Yepiz N.O."/>
            <person name="Carvalho A.B."/>
        </authorList>
    </citation>
    <scope>NUCLEOTIDE SEQUENCE [LARGE SCALE GENOMIC DNA]</scope>
    <source>
        <strain evidence="7">Navoj_Jal97</strain>
        <tissue evidence="7">Whole organism</tissue>
    </source>
</reference>
<keyword evidence="8" id="KW-1185">Reference proteome</keyword>
<dbReference type="OMA" id="ICMADQI"/>
<dbReference type="Gene3D" id="3.40.395.10">
    <property type="entry name" value="Adenoviral Proteinase, Chain A"/>
    <property type="match status" value="1"/>
</dbReference>
<gene>
    <name evidence="7" type="ORF">AWZ03_014326</name>
</gene>
<dbReference type="PANTHER" id="PTHR46468:SF1">
    <property type="entry name" value="SENTRIN-SPECIFIC PROTEASE 8"/>
    <property type="match status" value="1"/>
</dbReference>
<dbReference type="GO" id="GO:0006508">
    <property type="term" value="P:proteolysis"/>
    <property type="evidence" value="ECO:0007669"/>
    <property type="project" value="UniProtKB-KW"/>
</dbReference>
<dbReference type="AlphaFoldDB" id="A0A484AT66"/>
<organism evidence="7 8">
    <name type="scientific">Drosophila navojoa</name>
    <name type="common">Fruit fly</name>
    <dbReference type="NCBI Taxonomy" id="7232"/>
    <lineage>
        <taxon>Eukaryota</taxon>
        <taxon>Metazoa</taxon>
        <taxon>Ecdysozoa</taxon>
        <taxon>Arthropoda</taxon>
        <taxon>Hexapoda</taxon>
        <taxon>Insecta</taxon>
        <taxon>Pterygota</taxon>
        <taxon>Neoptera</taxon>
        <taxon>Endopterygota</taxon>
        <taxon>Diptera</taxon>
        <taxon>Brachycera</taxon>
        <taxon>Muscomorpha</taxon>
        <taxon>Ephydroidea</taxon>
        <taxon>Drosophilidae</taxon>
        <taxon>Drosophila</taxon>
    </lineage>
</organism>
<dbReference type="PROSITE" id="PS50600">
    <property type="entry name" value="ULP_PROTEASE"/>
    <property type="match status" value="1"/>
</dbReference>
<evidence type="ECO:0000256" key="1">
    <source>
        <dbReference type="ARBA" id="ARBA00005234"/>
    </source>
</evidence>
<evidence type="ECO:0000256" key="4">
    <source>
        <dbReference type="ARBA" id="ARBA00022807"/>
    </source>
</evidence>
<evidence type="ECO:0000259" key="6">
    <source>
        <dbReference type="PROSITE" id="PS50600"/>
    </source>
</evidence>
<keyword evidence="4" id="KW-0788">Thiol protease</keyword>
<dbReference type="STRING" id="7232.A0A484AT66"/>
<feature type="domain" description="Ubiquitin-like protease family profile" evidence="6">
    <location>
        <begin position="130"/>
        <end position="290"/>
    </location>
</feature>
<evidence type="ECO:0000256" key="3">
    <source>
        <dbReference type="ARBA" id="ARBA00022801"/>
    </source>
</evidence>
<evidence type="ECO:0000256" key="2">
    <source>
        <dbReference type="ARBA" id="ARBA00022670"/>
    </source>
</evidence>
<dbReference type="GO" id="GO:0019784">
    <property type="term" value="F:deNEDDylase activity"/>
    <property type="evidence" value="ECO:0007669"/>
    <property type="project" value="InterPro"/>
</dbReference>
<keyword evidence="2" id="KW-0645">Protease</keyword>
<dbReference type="SUPFAM" id="SSF54001">
    <property type="entry name" value="Cysteine proteinases"/>
    <property type="match status" value="1"/>
</dbReference>
<dbReference type="OrthoDB" id="5065855at2759"/>
<sequence>MPRNVRQKKRAERRVQAAAAAAVDEVANDNKKLINGELDEQAMGDGHGNEVSTNASCNANGNGDGNASGKDQNANGNANGNGSGSNNNNSNNNNNNSLCPASSSNNTNLMHTKKPKTSRADPILASLSKNALRMSDVQLLHGPHWLNDAILNFYFAYLEEIKYKSNSDFLFVTPEMSQCMLYMDDKELHGLLVSQHQVLRKPFLFMAVNDSESRDRGGAHWSLVVASRPDKSFFHFDSYGGGNTSSSMELVNNIKDVLEMQHARFRGMRCLQQSNDYDCGIHVICMADQITDYVNRFDSVDGVQPLHQDVIKAKRNQLIKLVASLGQHI</sequence>